<dbReference type="Gene3D" id="3.40.80.10">
    <property type="entry name" value="Peptidoglycan recognition protein-like"/>
    <property type="match status" value="1"/>
</dbReference>
<dbReference type="PANTHER" id="PTHR11022:SF73">
    <property type="entry name" value="PEPTIDOGLYCAN-RECOGNITION PROTEIN LD"/>
    <property type="match status" value="1"/>
</dbReference>
<organism evidence="6 7">
    <name type="scientific">Drosophila erecta</name>
    <name type="common">Fruit fly</name>
    <dbReference type="NCBI Taxonomy" id="7220"/>
    <lineage>
        <taxon>Eukaryota</taxon>
        <taxon>Metazoa</taxon>
        <taxon>Ecdysozoa</taxon>
        <taxon>Arthropoda</taxon>
        <taxon>Hexapoda</taxon>
        <taxon>Insecta</taxon>
        <taxon>Pterygota</taxon>
        <taxon>Neoptera</taxon>
        <taxon>Endopterygota</taxon>
        <taxon>Diptera</taxon>
        <taxon>Brachycera</taxon>
        <taxon>Muscomorpha</taxon>
        <taxon>Ephydroidea</taxon>
        <taxon>Drosophilidae</taxon>
        <taxon>Drosophila</taxon>
        <taxon>Sophophora</taxon>
    </lineage>
</organism>
<dbReference type="CDD" id="cd06583">
    <property type="entry name" value="PGRP"/>
    <property type="match status" value="1"/>
</dbReference>
<protein>
    <submittedName>
        <fullName evidence="6">Uncharacterized protein, isoform B</fullName>
        <ecNumber evidence="6">3.5.1.28</ecNumber>
    </submittedName>
</protein>
<reference evidence="6 7" key="2">
    <citation type="journal article" date="2008" name="Bioinformatics">
        <title>Assembly reconciliation.</title>
        <authorList>
            <person name="Zimin A.V."/>
            <person name="Smith D.R."/>
            <person name="Sutton G."/>
            <person name="Yorke J.A."/>
        </authorList>
    </citation>
    <scope>NUCLEOTIDE SEQUENCE [LARGE SCALE GENOMIC DNA]</scope>
    <source>
        <strain evidence="6 7">TSC#14021-0224.01</strain>
    </source>
</reference>
<dbReference type="PANTHER" id="PTHR11022">
    <property type="entry name" value="PEPTIDOGLYCAN RECOGNITION PROTEIN"/>
    <property type="match status" value="1"/>
</dbReference>
<keyword evidence="3" id="KW-0391">Immunity</keyword>
<proteinExistence type="inferred from homology"/>
<dbReference type="EC" id="3.5.1.28" evidence="6"/>
<keyword evidence="6" id="KW-0378">Hydrolase</keyword>
<evidence type="ECO:0000259" key="5">
    <source>
        <dbReference type="SMART" id="SM00701"/>
    </source>
</evidence>
<dbReference type="GO" id="GO:0045087">
    <property type="term" value="P:innate immune response"/>
    <property type="evidence" value="ECO:0007669"/>
    <property type="project" value="UniProtKB-KW"/>
</dbReference>
<dbReference type="EMBL" id="CH954178">
    <property type="protein sequence ID" value="KQS43661.1"/>
    <property type="molecule type" value="Genomic_DNA"/>
</dbReference>
<dbReference type="InterPro" id="IPR036505">
    <property type="entry name" value="Amidase/PGRP_sf"/>
</dbReference>
<gene>
    <name evidence="6" type="primary">Dere\GG15287</name>
    <name evidence="6" type="synonym">dere_GLEANR_15377</name>
    <name evidence="6" type="synonym">GG15287</name>
    <name evidence="6" type="ORF">Dere_GG15287</name>
</gene>
<dbReference type="InterPro" id="IPR002502">
    <property type="entry name" value="Amidase_domain"/>
</dbReference>
<dbReference type="KEGG" id="der:6544632"/>
<keyword evidence="7" id="KW-1185">Reference proteome</keyword>
<sequence length="326" mass="36213">MPIFVSAYSLRAISKYYAHQDQSGLDQLCHLTNHLVAFILAKLHNVLFALYFATIARRSPSPAAVSQSTYGSLESIQDIHIRVDKDCGVGESTPLLSAAQRSTTAPSSLTASSSSTASSAGGPPVNPLHKDCFNWRSVGLLVMCASALALAAYLLWRQTQTPDFGYRLSLIGHDVWSDMDLQGRGTLLDPIRVYTVVFTHTEGSECHDDCPDILRKLERSHLGELPYNFMVAGDCQVFEARGWHYRSNFSRDLPGSDSLVTAFVGNFSDRPPIDCQLMAAQALILESLKRRILQQEYQLYVMGSNTEALQREVRHWPQYASHQTAK</sequence>
<evidence type="ECO:0000313" key="7">
    <source>
        <dbReference type="Proteomes" id="UP000008711"/>
    </source>
</evidence>
<dbReference type="OrthoDB" id="7939567at2759"/>
<dbReference type="InterPro" id="IPR006619">
    <property type="entry name" value="PGRP_domain_met/bac"/>
</dbReference>
<feature type="compositionally biased region" description="Low complexity" evidence="4">
    <location>
        <begin position="102"/>
        <end position="120"/>
    </location>
</feature>
<dbReference type="SMART" id="SM00701">
    <property type="entry name" value="PGRP"/>
    <property type="match status" value="1"/>
</dbReference>
<accession>A0A0Q5UAD4</accession>
<evidence type="ECO:0000313" key="6">
    <source>
        <dbReference type="EMBL" id="KQS43661.1"/>
    </source>
</evidence>
<evidence type="ECO:0000256" key="2">
    <source>
        <dbReference type="ARBA" id="ARBA00022588"/>
    </source>
</evidence>
<reference evidence="6 7" key="1">
    <citation type="journal article" date="2007" name="Nature">
        <title>Evolution of genes and genomes on the Drosophila phylogeny.</title>
        <authorList>
            <consortium name="Drosophila 12 Genomes Consortium"/>
            <person name="Clark A.G."/>
            <person name="Eisen M.B."/>
            <person name="Smith D.R."/>
            <person name="Bergman C.M."/>
            <person name="Oliver B."/>
            <person name="Markow T.A."/>
            <person name="Kaufman T.C."/>
            <person name="Kellis M."/>
            <person name="Gelbart W."/>
            <person name="Iyer V.N."/>
            <person name="Pollard D.A."/>
            <person name="Sackton T.B."/>
            <person name="Larracuente A.M."/>
            <person name="Singh N.D."/>
            <person name="Abad J.P."/>
            <person name="Abt D.N."/>
            <person name="Adryan B."/>
            <person name="Aguade M."/>
            <person name="Akashi H."/>
            <person name="Anderson W.W."/>
            <person name="Aquadro C.F."/>
            <person name="Ardell D.H."/>
            <person name="Arguello R."/>
            <person name="Artieri C.G."/>
            <person name="Barbash D.A."/>
            <person name="Barker D."/>
            <person name="Barsanti P."/>
            <person name="Batterham P."/>
            <person name="Batzoglou S."/>
            <person name="Begun D."/>
            <person name="Bhutkar A."/>
            <person name="Blanco E."/>
            <person name="Bosak S.A."/>
            <person name="Bradley R.K."/>
            <person name="Brand A.D."/>
            <person name="Brent M.R."/>
            <person name="Brooks A.N."/>
            <person name="Brown R.H."/>
            <person name="Butlin R.K."/>
            <person name="Caggese C."/>
            <person name="Calvi B.R."/>
            <person name="Bernardo de Carvalho A."/>
            <person name="Caspi A."/>
            <person name="Castrezana S."/>
            <person name="Celniker S.E."/>
            <person name="Chang J.L."/>
            <person name="Chapple C."/>
            <person name="Chatterji S."/>
            <person name="Chinwalla A."/>
            <person name="Civetta A."/>
            <person name="Clifton S.W."/>
            <person name="Comeron J.M."/>
            <person name="Costello J.C."/>
            <person name="Coyne J.A."/>
            <person name="Daub J."/>
            <person name="David R.G."/>
            <person name="Delcher A.L."/>
            <person name="Delehaunty K."/>
            <person name="Do C.B."/>
            <person name="Ebling H."/>
            <person name="Edwards K."/>
            <person name="Eickbush T."/>
            <person name="Evans J.D."/>
            <person name="Filipski A."/>
            <person name="Findeiss S."/>
            <person name="Freyhult E."/>
            <person name="Fulton L."/>
            <person name="Fulton R."/>
            <person name="Garcia A.C."/>
            <person name="Gardiner A."/>
            <person name="Garfield D.A."/>
            <person name="Garvin B.E."/>
            <person name="Gibson G."/>
            <person name="Gilbert D."/>
            <person name="Gnerre S."/>
            <person name="Godfrey J."/>
            <person name="Good R."/>
            <person name="Gotea V."/>
            <person name="Gravely B."/>
            <person name="Greenberg A.J."/>
            <person name="Griffiths-Jones S."/>
            <person name="Gross S."/>
            <person name="Guigo R."/>
            <person name="Gustafson E.A."/>
            <person name="Haerty W."/>
            <person name="Hahn M.W."/>
            <person name="Halligan D.L."/>
            <person name="Halpern A.L."/>
            <person name="Halter G.M."/>
            <person name="Han M.V."/>
            <person name="Heger A."/>
            <person name="Hillier L."/>
            <person name="Hinrichs A.S."/>
            <person name="Holmes I."/>
            <person name="Hoskins R.A."/>
            <person name="Hubisz M.J."/>
            <person name="Hultmark D."/>
            <person name="Huntley M.A."/>
            <person name="Jaffe D.B."/>
            <person name="Jagadeeshan S."/>
            <person name="Jeck W.R."/>
            <person name="Johnson J."/>
            <person name="Jones C.D."/>
            <person name="Jordan W.C."/>
            <person name="Karpen G.H."/>
            <person name="Kataoka E."/>
            <person name="Keightley P.D."/>
            <person name="Kheradpour P."/>
            <person name="Kirkness E.F."/>
            <person name="Koerich L.B."/>
            <person name="Kristiansen K."/>
            <person name="Kudrna D."/>
            <person name="Kulathinal R.J."/>
            <person name="Kumar S."/>
            <person name="Kwok R."/>
            <person name="Lander E."/>
            <person name="Langley C.H."/>
            <person name="Lapoint R."/>
            <person name="Lazzaro B.P."/>
            <person name="Lee S.J."/>
            <person name="Levesque L."/>
            <person name="Li R."/>
            <person name="Lin C.F."/>
            <person name="Lin M.F."/>
            <person name="Lindblad-Toh K."/>
            <person name="Llopart A."/>
            <person name="Long M."/>
            <person name="Low L."/>
            <person name="Lozovsky E."/>
            <person name="Lu J."/>
            <person name="Luo M."/>
            <person name="Machado C.A."/>
            <person name="Makalowski W."/>
            <person name="Marzo M."/>
            <person name="Matsuda M."/>
            <person name="Matzkin L."/>
            <person name="McAllister B."/>
            <person name="McBride C.S."/>
            <person name="McKernan B."/>
            <person name="McKernan K."/>
            <person name="Mendez-Lago M."/>
            <person name="Minx P."/>
            <person name="Mollenhauer M.U."/>
            <person name="Montooth K."/>
            <person name="Mount S.M."/>
            <person name="Mu X."/>
            <person name="Myers E."/>
            <person name="Negre B."/>
            <person name="Newfeld S."/>
            <person name="Nielsen R."/>
            <person name="Noor M.A."/>
            <person name="O'Grady P."/>
            <person name="Pachter L."/>
            <person name="Papaceit M."/>
            <person name="Parisi M.J."/>
            <person name="Parisi M."/>
            <person name="Parts L."/>
            <person name="Pedersen J.S."/>
            <person name="Pesole G."/>
            <person name="Phillippy A.M."/>
            <person name="Ponting C.P."/>
            <person name="Pop M."/>
            <person name="Porcelli D."/>
            <person name="Powell J.R."/>
            <person name="Prohaska S."/>
            <person name="Pruitt K."/>
            <person name="Puig M."/>
            <person name="Quesneville H."/>
            <person name="Ram K.R."/>
            <person name="Rand D."/>
            <person name="Rasmussen M.D."/>
            <person name="Reed L.K."/>
            <person name="Reenan R."/>
            <person name="Reily A."/>
            <person name="Remington K.A."/>
            <person name="Rieger T.T."/>
            <person name="Ritchie M.G."/>
            <person name="Robin C."/>
            <person name="Rogers Y.H."/>
            <person name="Rohde C."/>
            <person name="Rozas J."/>
            <person name="Rubenfield M.J."/>
            <person name="Ruiz A."/>
            <person name="Russo S."/>
            <person name="Salzberg S.L."/>
            <person name="Sanchez-Gracia A."/>
            <person name="Saranga D.J."/>
            <person name="Sato H."/>
            <person name="Schaeffer S.W."/>
            <person name="Schatz M.C."/>
            <person name="Schlenke T."/>
            <person name="Schwartz R."/>
            <person name="Segarra C."/>
            <person name="Singh R.S."/>
            <person name="Sirot L."/>
            <person name="Sirota M."/>
            <person name="Sisneros N.B."/>
            <person name="Smith C.D."/>
            <person name="Smith T.F."/>
            <person name="Spieth J."/>
            <person name="Stage D.E."/>
            <person name="Stark A."/>
            <person name="Stephan W."/>
            <person name="Strausberg R.L."/>
            <person name="Strempel S."/>
            <person name="Sturgill D."/>
            <person name="Sutton G."/>
            <person name="Sutton G.G."/>
            <person name="Tao W."/>
            <person name="Teichmann S."/>
            <person name="Tobari Y.N."/>
            <person name="Tomimura Y."/>
            <person name="Tsolas J.M."/>
            <person name="Valente V.L."/>
            <person name="Venter E."/>
            <person name="Venter J.C."/>
            <person name="Vicario S."/>
            <person name="Vieira F.G."/>
            <person name="Vilella A.J."/>
            <person name="Villasante A."/>
            <person name="Walenz B."/>
            <person name="Wang J."/>
            <person name="Wasserman M."/>
            <person name="Watts T."/>
            <person name="Wilson D."/>
            <person name="Wilson R.K."/>
            <person name="Wing R.A."/>
            <person name="Wolfner M.F."/>
            <person name="Wong A."/>
            <person name="Wong G.K."/>
            <person name="Wu C.I."/>
            <person name="Wu G."/>
            <person name="Yamamoto D."/>
            <person name="Yang H.P."/>
            <person name="Yang S.P."/>
            <person name="Yorke J.A."/>
            <person name="Yoshida K."/>
            <person name="Zdobnov E."/>
            <person name="Zhang P."/>
            <person name="Zhang Y."/>
            <person name="Zimin A.V."/>
            <person name="Baldwin J."/>
            <person name="Abdouelleil A."/>
            <person name="Abdulkadir J."/>
            <person name="Abebe A."/>
            <person name="Abera B."/>
            <person name="Abreu J."/>
            <person name="Acer S.C."/>
            <person name="Aftuck L."/>
            <person name="Alexander A."/>
            <person name="An P."/>
            <person name="Anderson E."/>
            <person name="Anderson S."/>
            <person name="Arachi H."/>
            <person name="Azer M."/>
            <person name="Bachantsang P."/>
            <person name="Barry A."/>
            <person name="Bayul T."/>
            <person name="Berlin A."/>
            <person name="Bessette D."/>
            <person name="Bloom T."/>
            <person name="Blye J."/>
            <person name="Boguslavskiy L."/>
            <person name="Bonnet C."/>
            <person name="Boukhgalter B."/>
            <person name="Bourzgui I."/>
            <person name="Brown A."/>
            <person name="Cahill P."/>
            <person name="Channer S."/>
            <person name="Cheshatsang Y."/>
            <person name="Chuda L."/>
            <person name="Citroen M."/>
            <person name="Collymore A."/>
            <person name="Cooke P."/>
            <person name="Costello M."/>
            <person name="D'Aco K."/>
            <person name="Daza R."/>
            <person name="De Haan G."/>
            <person name="DeGray S."/>
            <person name="DeMaso C."/>
            <person name="Dhargay N."/>
            <person name="Dooley K."/>
            <person name="Dooley E."/>
            <person name="Doricent M."/>
            <person name="Dorje P."/>
            <person name="Dorjee K."/>
            <person name="Dupes A."/>
            <person name="Elong R."/>
            <person name="Falk J."/>
            <person name="Farina A."/>
            <person name="Faro S."/>
            <person name="Ferguson D."/>
            <person name="Fisher S."/>
            <person name="Foley C.D."/>
            <person name="Franke A."/>
            <person name="Friedrich D."/>
            <person name="Gadbois L."/>
            <person name="Gearin G."/>
            <person name="Gearin C.R."/>
            <person name="Giannoukos G."/>
            <person name="Goode T."/>
            <person name="Graham J."/>
            <person name="Grandbois E."/>
            <person name="Grewal S."/>
            <person name="Gyaltsen K."/>
            <person name="Hafez N."/>
            <person name="Hagos B."/>
            <person name="Hall J."/>
            <person name="Henson C."/>
            <person name="Hollinger A."/>
            <person name="Honan T."/>
            <person name="Huard M.D."/>
            <person name="Hughes L."/>
            <person name="Hurhula B."/>
            <person name="Husby M.E."/>
            <person name="Kamat A."/>
            <person name="Kanga B."/>
            <person name="Kashin S."/>
            <person name="Khazanovich D."/>
            <person name="Kisner P."/>
            <person name="Lance K."/>
            <person name="Lara M."/>
            <person name="Lee W."/>
            <person name="Lennon N."/>
            <person name="Letendre F."/>
            <person name="LeVine R."/>
            <person name="Lipovsky A."/>
            <person name="Liu X."/>
            <person name="Liu J."/>
            <person name="Liu S."/>
            <person name="Lokyitsang T."/>
            <person name="Lokyitsang Y."/>
            <person name="Lubonja R."/>
            <person name="Lui A."/>
            <person name="MacDonald P."/>
            <person name="Magnisalis V."/>
            <person name="Maru K."/>
            <person name="Matthews C."/>
            <person name="McCusker W."/>
            <person name="McDonough S."/>
            <person name="Mehta T."/>
            <person name="Meldrim J."/>
            <person name="Meneus L."/>
            <person name="Mihai O."/>
            <person name="Mihalev A."/>
            <person name="Mihova T."/>
            <person name="Mittelman R."/>
            <person name="Mlenga V."/>
            <person name="Montmayeur A."/>
            <person name="Mulrain L."/>
            <person name="Navidi A."/>
            <person name="Naylor J."/>
            <person name="Negash T."/>
            <person name="Nguyen T."/>
            <person name="Nguyen N."/>
            <person name="Nicol R."/>
            <person name="Norbu C."/>
            <person name="Norbu N."/>
            <person name="Novod N."/>
            <person name="O'Neill B."/>
            <person name="Osman S."/>
            <person name="Markiewicz E."/>
            <person name="Oyono O.L."/>
            <person name="Patti C."/>
            <person name="Phunkhang P."/>
            <person name="Pierre F."/>
            <person name="Priest M."/>
            <person name="Raghuraman S."/>
            <person name="Rege F."/>
            <person name="Reyes R."/>
            <person name="Rise C."/>
            <person name="Rogov P."/>
            <person name="Ross K."/>
            <person name="Ryan E."/>
            <person name="Settipalli S."/>
            <person name="Shea T."/>
            <person name="Sherpa N."/>
            <person name="Shi L."/>
            <person name="Shih D."/>
            <person name="Sparrow T."/>
            <person name="Spaulding J."/>
            <person name="Stalker J."/>
            <person name="Stange-Thomann N."/>
            <person name="Stavropoulos S."/>
            <person name="Stone C."/>
            <person name="Strader C."/>
            <person name="Tesfaye S."/>
            <person name="Thomson T."/>
            <person name="Thoulutsang Y."/>
            <person name="Thoulutsang D."/>
            <person name="Topham K."/>
            <person name="Topping I."/>
            <person name="Tsamla T."/>
            <person name="Vassiliev H."/>
            <person name="Vo A."/>
            <person name="Wangchuk T."/>
            <person name="Wangdi T."/>
            <person name="Weiand M."/>
            <person name="Wilkinson J."/>
            <person name="Wilson A."/>
            <person name="Yadav S."/>
            <person name="Young G."/>
            <person name="Yu Q."/>
            <person name="Zembek L."/>
            <person name="Zhong D."/>
            <person name="Zimmer A."/>
            <person name="Zwirko Z."/>
            <person name="Jaffe D.B."/>
            <person name="Alvarez P."/>
            <person name="Brockman W."/>
            <person name="Butler J."/>
            <person name="Chin C."/>
            <person name="Gnerre S."/>
            <person name="Grabherr M."/>
            <person name="Kleber M."/>
            <person name="Mauceli E."/>
            <person name="MacCallum I."/>
        </authorList>
    </citation>
    <scope>NUCLEOTIDE SEQUENCE [LARGE SCALE GENOMIC DNA]</scope>
    <source>
        <strain evidence="6 7">TSC#14021-0224.01</strain>
    </source>
</reference>
<evidence type="ECO:0000256" key="1">
    <source>
        <dbReference type="ARBA" id="ARBA00007553"/>
    </source>
</evidence>
<dbReference type="Proteomes" id="UP000008711">
    <property type="component" value="Unassembled WGS sequence"/>
</dbReference>
<keyword evidence="2" id="KW-0399">Innate immunity</keyword>
<feature type="domain" description="Peptidoglycan recognition protein family" evidence="5">
    <location>
        <begin position="168"/>
        <end position="306"/>
    </location>
</feature>
<dbReference type="GO" id="GO:0009253">
    <property type="term" value="P:peptidoglycan catabolic process"/>
    <property type="evidence" value="ECO:0007669"/>
    <property type="project" value="InterPro"/>
</dbReference>
<dbReference type="GO" id="GO:0008745">
    <property type="term" value="F:N-acetylmuramoyl-L-alanine amidase activity"/>
    <property type="evidence" value="ECO:0007669"/>
    <property type="project" value="UniProtKB-EC"/>
</dbReference>
<evidence type="ECO:0000256" key="3">
    <source>
        <dbReference type="ARBA" id="ARBA00022859"/>
    </source>
</evidence>
<dbReference type="SUPFAM" id="SSF55846">
    <property type="entry name" value="N-acetylmuramoyl-L-alanine amidase-like"/>
    <property type="match status" value="1"/>
</dbReference>
<name>A0A0Q5UAD4_DROER</name>
<dbReference type="GO" id="GO:0008270">
    <property type="term" value="F:zinc ion binding"/>
    <property type="evidence" value="ECO:0007669"/>
    <property type="project" value="InterPro"/>
</dbReference>
<feature type="region of interest" description="Disordered" evidence="4">
    <location>
        <begin position="99"/>
        <end position="123"/>
    </location>
</feature>
<evidence type="ECO:0000256" key="4">
    <source>
        <dbReference type="SAM" id="MobiDB-lite"/>
    </source>
</evidence>
<comment type="similarity">
    <text evidence="1">Belongs to the N-acetylmuramoyl-L-alanine amidase 2 family.</text>
</comment>
<dbReference type="AlphaFoldDB" id="A0A0Q5UAD4"/>
<dbReference type="InterPro" id="IPR015510">
    <property type="entry name" value="PGRP"/>
</dbReference>